<dbReference type="NCBIfam" id="NF003816">
    <property type="entry name" value="PRK05406.1-5"/>
    <property type="match status" value="1"/>
</dbReference>
<reference evidence="2 3" key="1">
    <citation type="submission" date="2019-03" db="EMBL/GenBank/DDBJ databases">
        <title>Complete Genome Sequence of Paraburkholderia dipogonis ICMP 19430T, a Nitrogen-fixing Symbiont of the South African Invasive Legume Dipogon lignosus in New Zealand.</title>
        <authorList>
            <person name="De Meyer S.E."/>
        </authorList>
    </citation>
    <scope>NUCLEOTIDE SEQUENCE [LARGE SCALE GENOMIC DNA]</scope>
    <source>
        <strain evidence="2 3">ICMP 19430</strain>
    </source>
</reference>
<dbReference type="AlphaFoldDB" id="A0A4Y8MJ21"/>
<keyword evidence="1" id="KW-0547">Nucleotide-binding</keyword>
<dbReference type="InterPro" id="IPR011330">
    <property type="entry name" value="Glyco_hydro/deAcase_b/a-brl"/>
</dbReference>
<dbReference type="NCBIfam" id="NF003814">
    <property type="entry name" value="PRK05406.1-3"/>
    <property type="match status" value="1"/>
</dbReference>
<dbReference type="Proteomes" id="UP000297385">
    <property type="component" value="Unassembled WGS sequence"/>
</dbReference>
<evidence type="ECO:0000313" key="2">
    <source>
        <dbReference type="EMBL" id="TFE37384.1"/>
    </source>
</evidence>
<dbReference type="EC" id="3.5.2.9" evidence="1"/>
<comment type="function">
    <text evidence="1">Catalyzes the cleavage of 5-oxoproline to form L-glutamate coupled to the hydrolysis of ATP to ADP and inorganic phosphate.</text>
</comment>
<dbReference type="PANTHER" id="PTHR30292:SF0">
    <property type="entry name" value="5-OXOPROLINASE SUBUNIT A"/>
    <property type="match status" value="1"/>
</dbReference>
<dbReference type="GeneID" id="97309333"/>
<dbReference type="HAMAP" id="MF_00691">
    <property type="entry name" value="PxpA"/>
    <property type="match status" value="1"/>
</dbReference>
<name>A0A4Y8MJ21_9BURK</name>
<evidence type="ECO:0000256" key="1">
    <source>
        <dbReference type="HAMAP-Rule" id="MF_00691"/>
    </source>
</evidence>
<dbReference type="PANTHER" id="PTHR30292">
    <property type="entry name" value="UNCHARACTERIZED PROTEIN YBGL-RELATED"/>
    <property type="match status" value="1"/>
</dbReference>
<organism evidence="2 3">
    <name type="scientific">Paraburkholderia dipogonis</name>
    <dbReference type="NCBI Taxonomy" id="1211383"/>
    <lineage>
        <taxon>Bacteria</taxon>
        <taxon>Pseudomonadati</taxon>
        <taxon>Pseudomonadota</taxon>
        <taxon>Betaproteobacteria</taxon>
        <taxon>Burkholderiales</taxon>
        <taxon>Burkholderiaceae</taxon>
        <taxon>Paraburkholderia</taxon>
    </lineage>
</organism>
<gene>
    <name evidence="1" type="primary">pxpA</name>
    <name evidence="2" type="ORF">E2553_38525</name>
</gene>
<protein>
    <recommendedName>
        <fullName evidence="1">5-oxoprolinase subunit A</fullName>
        <shortName evidence="1">5-OPase subunit A</shortName>
        <ecNumber evidence="1">3.5.2.9</ecNumber>
    </recommendedName>
    <alternativeName>
        <fullName evidence="1">5-oxoprolinase (ATP-hydrolyzing) subunit A</fullName>
    </alternativeName>
</protein>
<keyword evidence="1" id="KW-0067">ATP-binding</keyword>
<dbReference type="RefSeq" id="WP_134465913.1">
    <property type="nucleotide sequence ID" value="NZ_JBHMFL010000022.1"/>
</dbReference>
<proteinExistence type="inferred from homology"/>
<dbReference type="GO" id="GO:0005975">
    <property type="term" value="P:carbohydrate metabolic process"/>
    <property type="evidence" value="ECO:0007669"/>
    <property type="project" value="InterPro"/>
</dbReference>
<evidence type="ECO:0000313" key="3">
    <source>
        <dbReference type="Proteomes" id="UP000297385"/>
    </source>
</evidence>
<accession>A0A4Y8MJ21</accession>
<sequence length="261" mass="27595">MASIDLNSDLGEGFGPWRMGDDSSMLGVVTSANIACGFHAGDPAGILDVLSEAKRQNVCVGAHVGYRDLVGFGRRPMDPTSPELIGDVIYQIGALKGLAMAVGSAVRYVKPHGALYNTITRDTRQAADVITAIQLIDPTLIFVVLAGSRLVEQARTSGLNVVCEAFADRAYNADGSLVNRRVPGAVIHDHDEVARRMVRFVEEGAITAIDGTDIELDAQSICVHGDNPAAVVTARTLRNTLLASGVELAPFAPMFEGSLHG</sequence>
<dbReference type="GO" id="GO:0005524">
    <property type="term" value="F:ATP binding"/>
    <property type="evidence" value="ECO:0007669"/>
    <property type="project" value="UniProtKB-UniRule"/>
</dbReference>
<dbReference type="Pfam" id="PF03746">
    <property type="entry name" value="LamB_YcsF"/>
    <property type="match status" value="1"/>
</dbReference>
<dbReference type="SUPFAM" id="SSF88713">
    <property type="entry name" value="Glycoside hydrolase/deacetylase"/>
    <property type="match status" value="1"/>
</dbReference>
<dbReference type="CDD" id="cd10787">
    <property type="entry name" value="LamB_YcsF_like"/>
    <property type="match status" value="1"/>
</dbReference>
<comment type="subunit">
    <text evidence="1">Forms a complex composed of PxpA, PxpB and PxpC.</text>
</comment>
<dbReference type="EMBL" id="SNVI01000005">
    <property type="protein sequence ID" value="TFE37384.1"/>
    <property type="molecule type" value="Genomic_DNA"/>
</dbReference>
<comment type="catalytic activity">
    <reaction evidence="1">
        <text>5-oxo-L-proline + ATP + 2 H2O = L-glutamate + ADP + phosphate + H(+)</text>
        <dbReference type="Rhea" id="RHEA:10348"/>
        <dbReference type="ChEBI" id="CHEBI:15377"/>
        <dbReference type="ChEBI" id="CHEBI:15378"/>
        <dbReference type="ChEBI" id="CHEBI:29985"/>
        <dbReference type="ChEBI" id="CHEBI:30616"/>
        <dbReference type="ChEBI" id="CHEBI:43474"/>
        <dbReference type="ChEBI" id="CHEBI:58402"/>
        <dbReference type="ChEBI" id="CHEBI:456216"/>
        <dbReference type="EC" id="3.5.2.9"/>
    </reaction>
</comment>
<comment type="caution">
    <text evidence="2">The sequence shown here is derived from an EMBL/GenBank/DDBJ whole genome shotgun (WGS) entry which is preliminary data.</text>
</comment>
<comment type="similarity">
    <text evidence="1">Belongs to the LamB/PxpA family.</text>
</comment>
<dbReference type="InterPro" id="IPR005501">
    <property type="entry name" value="LamB/YcsF/PxpA-like"/>
</dbReference>
<dbReference type="GO" id="GO:0017168">
    <property type="term" value="F:5-oxoprolinase (ATP-hydrolyzing) activity"/>
    <property type="evidence" value="ECO:0007669"/>
    <property type="project" value="UniProtKB-UniRule"/>
</dbReference>
<keyword evidence="1" id="KW-0378">Hydrolase</keyword>
<dbReference type="Gene3D" id="3.20.20.370">
    <property type="entry name" value="Glycoside hydrolase/deacetylase"/>
    <property type="match status" value="1"/>
</dbReference>